<dbReference type="InterPro" id="IPR001088">
    <property type="entry name" value="Glyco_hydro_4"/>
</dbReference>
<keyword evidence="4 9" id="KW-0378">Hydrolase</keyword>
<dbReference type="InterPro" id="IPR022616">
    <property type="entry name" value="Glyco_hydro_4_C"/>
</dbReference>
<dbReference type="InterPro" id="IPR019802">
    <property type="entry name" value="GlycHydrolase_4_CS"/>
</dbReference>
<reference evidence="11" key="1">
    <citation type="submission" date="2023-04" db="EMBL/GenBank/DDBJ databases">
        <title>Comparative genomic analysis of Cohnella hashimotonis sp. nov., isolated from the International Space Station.</title>
        <authorList>
            <person name="Venkateswaran K."/>
            <person name="Simpson A."/>
        </authorList>
    </citation>
    <scope>NUCLEOTIDE SEQUENCE</scope>
    <source>
        <strain evidence="11">F6_2S_P_1</strain>
    </source>
</reference>
<dbReference type="PANTHER" id="PTHR32092:SF6">
    <property type="entry name" value="ALPHA-GALACTOSIDASE"/>
    <property type="match status" value="1"/>
</dbReference>
<dbReference type="PRINTS" id="PR00732">
    <property type="entry name" value="GLHYDRLASE4"/>
</dbReference>
<dbReference type="InterPro" id="IPR036291">
    <property type="entry name" value="NAD(P)-bd_dom_sf"/>
</dbReference>
<accession>A0ABT6TNH8</accession>
<dbReference type="SUPFAM" id="SSF51735">
    <property type="entry name" value="NAD(P)-binding Rossmann-fold domains"/>
    <property type="match status" value="1"/>
</dbReference>
<evidence type="ECO:0000256" key="8">
    <source>
        <dbReference type="ARBA" id="ARBA00023295"/>
    </source>
</evidence>
<gene>
    <name evidence="11" type="ORF">KB449_25890</name>
</gene>
<comment type="cofactor">
    <cofactor evidence="1">
        <name>Mn(2+)</name>
        <dbReference type="ChEBI" id="CHEBI:29035"/>
    </cofactor>
</comment>
<dbReference type="Gene3D" id="3.90.1820.10">
    <property type="entry name" value="AglA-like glucosidase"/>
    <property type="match status" value="1"/>
</dbReference>
<dbReference type="SUPFAM" id="SSF56327">
    <property type="entry name" value="LDH C-terminal domain-like"/>
    <property type="match status" value="1"/>
</dbReference>
<dbReference type="PANTHER" id="PTHR32092">
    <property type="entry name" value="6-PHOSPHO-BETA-GLUCOSIDASE-RELATED"/>
    <property type="match status" value="1"/>
</dbReference>
<evidence type="ECO:0000256" key="1">
    <source>
        <dbReference type="ARBA" id="ARBA00001936"/>
    </source>
</evidence>
<comment type="similarity">
    <text evidence="2 9">Belongs to the glycosyl hydrolase 4 family.</text>
</comment>
<evidence type="ECO:0000256" key="4">
    <source>
        <dbReference type="ARBA" id="ARBA00022801"/>
    </source>
</evidence>
<keyword evidence="5 9" id="KW-0520">NAD</keyword>
<name>A0ABT6TNH8_9BACL</name>
<dbReference type="PROSITE" id="PS01324">
    <property type="entry name" value="GLYCOSYL_HYDROL_F4"/>
    <property type="match status" value="1"/>
</dbReference>
<feature type="domain" description="Glycosyl hydrolase family 4 C-terminal" evidence="10">
    <location>
        <begin position="194"/>
        <end position="412"/>
    </location>
</feature>
<proteinExistence type="inferred from homology"/>
<keyword evidence="7" id="KW-0119">Carbohydrate metabolism</keyword>
<evidence type="ECO:0000259" key="10">
    <source>
        <dbReference type="Pfam" id="PF11975"/>
    </source>
</evidence>
<dbReference type="NCBIfam" id="NF011657">
    <property type="entry name" value="PRK15076.1"/>
    <property type="match status" value="1"/>
</dbReference>
<protein>
    <submittedName>
        <fullName evidence="11">Alpha-glucosidase/alpha-galactosidase</fullName>
    </submittedName>
</protein>
<keyword evidence="8 9" id="KW-0326">Glycosidase</keyword>
<evidence type="ECO:0000256" key="3">
    <source>
        <dbReference type="ARBA" id="ARBA00022723"/>
    </source>
</evidence>
<comment type="cofactor">
    <cofactor evidence="9">
        <name>NAD(+)</name>
        <dbReference type="ChEBI" id="CHEBI:57540"/>
    </cofactor>
    <text evidence="9">Binds 1 NAD(+) per subunit.</text>
</comment>
<sequence length="463" mass="51938">MLKIAMIGAGSINFTRRLIMDLMAVPEFRDTEFRLMDIDPETLEMVTKLSERMLETNGLTDVKIVPTTSQREAIRDADYVICLARVGGLEAYRHDIEIPLKYGVEQCVGDTLGPGGVFFALRTIPVLLDIAKDMREVAPNALLLNYSNPMAMNTWAVRRAGGVRVVGLCHGVQHGHEQIAEAFNLPQDEIDQICAGINHQTWFINISHKGKDLTPHLLEAFENHPTLPQREPCRIDVLRRFGYYSTESNGHLSEYLPWYRKKSADMSKWINDKEWIGGVTAGYLEHCLTRFVDYKEMYPKMLSGEIASIPLGQRSEEHGSYIIEALETGKTYRGNFNIENRGMITNLPDGATIEIPCYVDRNGIAPTYIGDLPMACAATCRASISVQEMAVEAALTGNRELVKLAVLHDPLTAAVCSTEQVWRMVDEMLEALAPWLPQFNGEGRTWQDLPQPEGGMYHFTGTK</sequence>
<dbReference type="Proteomes" id="UP001161691">
    <property type="component" value="Unassembled WGS sequence"/>
</dbReference>
<dbReference type="InterPro" id="IPR053715">
    <property type="entry name" value="GH4_Enzyme_sf"/>
</dbReference>
<evidence type="ECO:0000313" key="11">
    <source>
        <dbReference type="EMBL" id="MDI4648411.1"/>
    </source>
</evidence>
<keyword evidence="3" id="KW-0479">Metal-binding</keyword>
<evidence type="ECO:0000256" key="6">
    <source>
        <dbReference type="ARBA" id="ARBA00023211"/>
    </source>
</evidence>
<dbReference type="RefSeq" id="WP_282911128.1">
    <property type="nucleotide sequence ID" value="NZ_JAGRPV010000001.1"/>
</dbReference>
<evidence type="ECO:0000256" key="9">
    <source>
        <dbReference type="RuleBase" id="RU361152"/>
    </source>
</evidence>
<comment type="caution">
    <text evidence="11">The sequence shown here is derived from an EMBL/GenBank/DDBJ whole genome shotgun (WGS) entry which is preliminary data.</text>
</comment>
<evidence type="ECO:0000256" key="2">
    <source>
        <dbReference type="ARBA" id="ARBA00010141"/>
    </source>
</evidence>
<dbReference type="CDD" id="cd05297">
    <property type="entry name" value="GH4_alpha_glucosidase_galactosidase"/>
    <property type="match status" value="1"/>
</dbReference>
<evidence type="ECO:0000313" key="12">
    <source>
        <dbReference type="Proteomes" id="UP001161691"/>
    </source>
</evidence>
<dbReference type="Pfam" id="PF11975">
    <property type="entry name" value="Glyco_hydro_4C"/>
    <property type="match status" value="1"/>
</dbReference>
<keyword evidence="6" id="KW-0464">Manganese</keyword>
<evidence type="ECO:0000256" key="5">
    <source>
        <dbReference type="ARBA" id="ARBA00023027"/>
    </source>
</evidence>
<dbReference type="InterPro" id="IPR015955">
    <property type="entry name" value="Lactate_DH/Glyco_Ohase_4_C"/>
</dbReference>
<keyword evidence="12" id="KW-1185">Reference proteome</keyword>
<organism evidence="11 12">
    <name type="scientific">Cohnella hashimotonis</name>
    <dbReference type="NCBI Taxonomy" id="2826895"/>
    <lineage>
        <taxon>Bacteria</taxon>
        <taxon>Bacillati</taxon>
        <taxon>Bacillota</taxon>
        <taxon>Bacilli</taxon>
        <taxon>Bacillales</taxon>
        <taxon>Paenibacillaceae</taxon>
        <taxon>Cohnella</taxon>
    </lineage>
</organism>
<dbReference type="EMBL" id="JAGRPV010000001">
    <property type="protein sequence ID" value="MDI4648411.1"/>
    <property type="molecule type" value="Genomic_DNA"/>
</dbReference>
<evidence type="ECO:0000256" key="7">
    <source>
        <dbReference type="ARBA" id="ARBA00023277"/>
    </source>
</evidence>
<dbReference type="Pfam" id="PF02056">
    <property type="entry name" value="Glyco_hydro_4"/>
    <property type="match status" value="1"/>
</dbReference>